<feature type="chain" id="PRO_5015461658" evidence="2">
    <location>
        <begin position="19"/>
        <end position="588"/>
    </location>
</feature>
<dbReference type="Pfam" id="PF13584">
    <property type="entry name" value="BatD"/>
    <property type="match status" value="2"/>
</dbReference>
<evidence type="ECO:0000256" key="1">
    <source>
        <dbReference type="SAM" id="Phobius"/>
    </source>
</evidence>
<organism evidence="3 4">
    <name type="scientific">Nonlabens xylanidelens</name>
    <dbReference type="NCBI Taxonomy" id="191564"/>
    <lineage>
        <taxon>Bacteria</taxon>
        <taxon>Pseudomonadati</taxon>
        <taxon>Bacteroidota</taxon>
        <taxon>Flavobacteriia</taxon>
        <taxon>Flavobacteriales</taxon>
        <taxon>Flavobacteriaceae</taxon>
        <taxon>Nonlabens</taxon>
    </lineage>
</organism>
<dbReference type="EMBL" id="PTJE01000001">
    <property type="protein sequence ID" value="PPK96452.1"/>
    <property type="molecule type" value="Genomic_DNA"/>
</dbReference>
<evidence type="ECO:0000313" key="3">
    <source>
        <dbReference type="EMBL" id="PPK96452.1"/>
    </source>
</evidence>
<evidence type="ECO:0000256" key="2">
    <source>
        <dbReference type="SAM" id="SignalP"/>
    </source>
</evidence>
<dbReference type="RefSeq" id="WP_104514012.1">
    <property type="nucleotide sequence ID" value="NZ_MQVW01000022.1"/>
</dbReference>
<dbReference type="Proteomes" id="UP000239002">
    <property type="component" value="Unassembled WGS sequence"/>
</dbReference>
<keyword evidence="2" id="KW-0732">Signal</keyword>
<dbReference type="InterPro" id="IPR025738">
    <property type="entry name" value="BatD"/>
</dbReference>
<protein>
    <submittedName>
        <fullName evidence="3">Oxygen tolerance protein BatD</fullName>
    </submittedName>
</protein>
<keyword evidence="1" id="KW-1133">Transmembrane helix</keyword>
<comment type="caution">
    <text evidence="3">The sequence shown here is derived from an EMBL/GenBank/DDBJ whole genome shotgun (WGS) entry which is preliminary data.</text>
</comment>
<evidence type="ECO:0000313" key="4">
    <source>
        <dbReference type="Proteomes" id="UP000239002"/>
    </source>
</evidence>
<gene>
    <name evidence="3" type="ORF">LY01_00272</name>
</gene>
<keyword evidence="4" id="KW-1185">Reference proteome</keyword>
<dbReference type="PANTHER" id="PTHR40940:SF2">
    <property type="entry name" value="BATD"/>
    <property type="match status" value="1"/>
</dbReference>
<feature type="signal peptide" evidence="2">
    <location>
        <begin position="1"/>
        <end position="18"/>
    </location>
</feature>
<reference evidence="3 4" key="1">
    <citation type="submission" date="2018-02" db="EMBL/GenBank/DDBJ databases">
        <title>Genomic Encyclopedia of Archaeal and Bacterial Type Strains, Phase II (KMG-II): from individual species to whole genera.</title>
        <authorList>
            <person name="Goeker M."/>
        </authorList>
    </citation>
    <scope>NUCLEOTIDE SEQUENCE [LARGE SCALE GENOMIC DNA]</scope>
    <source>
        <strain evidence="3 4">DSM 16809</strain>
    </source>
</reference>
<proteinExistence type="predicted"/>
<dbReference type="AlphaFoldDB" id="A0A2S6IQC2"/>
<dbReference type="OrthoDB" id="2079210at2"/>
<name>A0A2S6IQC2_9FLAO</name>
<sequence length="588" mass="65863">MKHLIYILFLLSSYLTFSQVEFTANASRTRIAVNERLRIEFKMNVDGDNFTPPNFVGFQVVAGPSQAVSQSWVNGKSSMTKSYTYVLKPTKTGKLTIQQSVMTYNGNEYKTIPQVINVTGAVAQPKGPDDQSISVEDSIHLVAEVSDANPYLNEAIRVVYKLYVSNETGVTGWNELDSPKYRDFWSQNIDNRNRQVKNGTYQGQPYRYLVLREAVLYPQKTGKLEIEPLTLDVQVQIPTSRRDFFGRPYTTTVSRTVSAGKRAITVKNLPAVGRPASFTGAVGEFDFKVETDRAQLDAGESLTATVGVSGSGNLKLMELPKLKAPQSLEVYDPERINKVSTNIYGMRGSIKDSYTVVPQYGGKYVIPPVEFSYFDPKKEQYITKSSGEILLIVEGDAPTTASNDTAVASESESKNLIKSNVPFAFIKTDTQLIDKTKSYFFNTTTYWAILGGLLLILPVVLLYRGQVEKRSADVDGNRIRTANKLSKKYLSTAKKNLGNHELFYISLEKSLHNYLKSKLHIQTADMSKDKVDELLDQRNASPTTRKEFSELLASCEFARYTPSSEASMKEDYEKAGRVLNDIDKQLKK</sequence>
<accession>A0A2S6IQC2</accession>
<keyword evidence="1" id="KW-0472">Membrane</keyword>
<dbReference type="PANTHER" id="PTHR40940">
    <property type="entry name" value="PROTEIN BATD-RELATED"/>
    <property type="match status" value="1"/>
</dbReference>
<keyword evidence="1" id="KW-0812">Transmembrane</keyword>
<feature type="transmembrane region" description="Helical" evidence="1">
    <location>
        <begin position="445"/>
        <end position="463"/>
    </location>
</feature>